<gene>
    <name evidence="2" type="ORF">CANVERA_P4379</name>
</gene>
<evidence type="ECO:0000313" key="2">
    <source>
        <dbReference type="EMBL" id="CAI5759867.1"/>
    </source>
</evidence>
<reference evidence="2" key="1">
    <citation type="submission" date="2022-12" db="EMBL/GenBank/DDBJ databases">
        <authorList>
            <person name="Brejova B."/>
        </authorList>
    </citation>
    <scope>NUCLEOTIDE SEQUENCE</scope>
</reference>
<dbReference type="OrthoDB" id="5392646at2759"/>
<keyword evidence="3" id="KW-1185">Reference proteome</keyword>
<dbReference type="InterPro" id="IPR048401">
    <property type="entry name" value="SLS1_C"/>
</dbReference>
<name>A0A9W4TZH4_9ASCO</name>
<feature type="domain" description="SLS1 C-terminal" evidence="1">
    <location>
        <begin position="227"/>
        <end position="536"/>
    </location>
</feature>
<comment type="caution">
    <text evidence="2">The sequence shown here is derived from an EMBL/GenBank/DDBJ whole genome shotgun (WGS) entry which is preliminary data.</text>
</comment>
<sequence length="541" mass="62729">METFNRDKLVNCELQPLNADELPWNERSKLYFSVWKEGLKINKENDFLFDKFDRISDLEVIQQNTDLELIDYRFKLNVEDDKRTEMNDDKESDFLNLFEKIGLGEDASKGQDAFSGDKGMEDLKNDDFDFLKLANDLKKDEEKDLKNFEYDEFDFLDNDNDLDFLKANEKEVSDEKQSKDNFDLTKLANHKESANGQELKDDSLNDLRTQLGLFEDLDTNEFPDIAKLCEDIENKSQDDHLNELRTQLTSTSTFDIPEEPKKEPTLVLKYFTNEELIKLYNNLNENFTASLPGVTNKFTTFTIQFGSLITQNENNKLVTFENIPKITPNSIFKFSPKAPFINDLATSLPSKSKIPFTRKFQIKLLPSITQSLSSGDSLDSYLKFPPVEILIGETGNKKIDYNSVEIVSVESMNLQNIYLEDQFSDLQISRQLIGDLNINAQPNLDQFLNESQLKWGKFENNISNEIKLLINGKEVKYSYVEWINKTEFKFKFENRDIILNMIDGGELGNKSIEVMMGEGQLTKDEFVQFFNDSLKFLQLIK</sequence>
<protein>
    <recommendedName>
        <fullName evidence="1">SLS1 C-terminal domain-containing protein</fullName>
    </recommendedName>
</protein>
<dbReference type="EMBL" id="CANTUO010000005">
    <property type="protein sequence ID" value="CAI5759867.1"/>
    <property type="molecule type" value="Genomic_DNA"/>
</dbReference>
<dbReference type="Pfam" id="PF20778">
    <property type="entry name" value="SLS1_C"/>
    <property type="match status" value="1"/>
</dbReference>
<evidence type="ECO:0000313" key="3">
    <source>
        <dbReference type="Proteomes" id="UP001152885"/>
    </source>
</evidence>
<dbReference type="AlphaFoldDB" id="A0A9W4TZH4"/>
<dbReference type="Proteomes" id="UP001152885">
    <property type="component" value="Unassembled WGS sequence"/>
</dbReference>
<accession>A0A9W4TZH4</accession>
<proteinExistence type="predicted"/>
<evidence type="ECO:0000259" key="1">
    <source>
        <dbReference type="Pfam" id="PF20778"/>
    </source>
</evidence>
<organism evidence="2 3">
    <name type="scientific">Candida verbasci</name>
    <dbReference type="NCBI Taxonomy" id="1227364"/>
    <lineage>
        <taxon>Eukaryota</taxon>
        <taxon>Fungi</taxon>
        <taxon>Dikarya</taxon>
        <taxon>Ascomycota</taxon>
        <taxon>Saccharomycotina</taxon>
        <taxon>Pichiomycetes</taxon>
        <taxon>Debaryomycetaceae</taxon>
        <taxon>Candida/Lodderomyces clade</taxon>
        <taxon>Candida</taxon>
    </lineage>
</organism>